<organism evidence="2 3">
    <name type="scientific">Lojkania enalia</name>
    <dbReference type="NCBI Taxonomy" id="147567"/>
    <lineage>
        <taxon>Eukaryota</taxon>
        <taxon>Fungi</taxon>
        <taxon>Dikarya</taxon>
        <taxon>Ascomycota</taxon>
        <taxon>Pezizomycotina</taxon>
        <taxon>Dothideomycetes</taxon>
        <taxon>Pleosporomycetidae</taxon>
        <taxon>Pleosporales</taxon>
        <taxon>Pleosporales incertae sedis</taxon>
        <taxon>Lojkania</taxon>
    </lineage>
</organism>
<name>A0A9P4ND58_9PLEO</name>
<evidence type="ECO:0000313" key="2">
    <source>
        <dbReference type="EMBL" id="KAF2270943.1"/>
    </source>
</evidence>
<protein>
    <submittedName>
        <fullName evidence="2">Uncharacterized protein</fullName>
    </submittedName>
</protein>
<dbReference type="OrthoDB" id="3045089at2759"/>
<evidence type="ECO:0000313" key="3">
    <source>
        <dbReference type="Proteomes" id="UP000800093"/>
    </source>
</evidence>
<proteinExistence type="predicted"/>
<dbReference type="Proteomes" id="UP000800093">
    <property type="component" value="Unassembled WGS sequence"/>
</dbReference>
<sequence length="146" mass="16582">MVGSRSYSLDCRLTVKDIEALIERSFLIRETNYRRLHRLLQWKINTSPSRERPSYEPSVIFEATDSASPAEEFLSFGDKAPISSPVEGERSQGRSSYQSSIVRLDVRQLENVQSLISFEGPSELESRSTLSGQLRLRAARIKEEGD</sequence>
<keyword evidence="3" id="KW-1185">Reference proteome</keyword>
<comment type="caution">
    <text evidence="2">The sequence shown here is derived from an EMBL/GenBank/DDBJ whole genome shotgun (WGS) entry which is preliminary data.</text>
</comment>
<dbReference type="EMBL" id="ML986578">
    <property type="protein sequence ID" value="KAF2270943.1"/>
    <property type="molecule type" value="Genomic_DNA"/>
</dbReference>
<reference evidence="3" key="1">
    <citation type="journal article" date="2020" name="Stud. Mycol.">
        <title>101 Dothideomycetes genomes: A test case for predicting lifestyles and emergence of pathogens.</title>
        <authorList>
            <person name="Haridas S."/>
            <person name="Albert R."/>
            <person name="Binder M."/>
            <person name="Bloem J."/>
            <person name="LaButti K."/>
            <person name="Salamov A."/>
            <person name="Andreopoulos B."/>
            <person name="Baker S."/>
            <person name="Barry K."/>
            <person name="Bills G."/>
            <person name="Bluhm B."/>
            <person name="Cannon C."/>
            <person name="Castanera R."/>
            <person name="Culley D."/>
            <person name="Daum C."/>
            <person name="Ezra D."/>
            <person name="Gonzalez J."/>
            <person name="Henrissat B."/>
            <person name="Kuo A."/>
            <person name="Liang C."/>
            <person name="Lipzen A."/>
            <person name="Lutzoni F."/>
            <person name="Magnuson J."/>
            <person name="Mondo S."/>
            <person name="Nolan M."/>
            <person name="Ohm R."/>
            <person name="Pangilinan J."/>
            <person name="Park H.-J."/>
            <person name="Ramirez L."/>
            <person name="Alfaro M."/>
            <person name="Sun H."/>
            <person name="Tritt A."/>
            <person name="Yoshinaga Y."/>
            <person name="Zwiers L.-H."/>
            <person name="Turgeon B."/>
            <person name="Goodwin S."/>
            <person name="Spatafora J."/>
            <person name="Crous P."/>
            <person name="Grigoriev I."/>
        </authorList>
    </citation>
    <scope>NUCLEOTIDE SEQUENCE [LARGE SCALE GENOMIC DNA]</scope>
    <source>
        <strain evidence="3">CBS 304.66</strain>
    </source>
</reference>
<feature type="region of interest" description="Disordered" evidence="1">
    <location>
        <begin position="78"/>
        <end position="97"/>
    </location>
</feature>
<dbReference type="AlphaFoldDB" id="A0A9P4ND58"/>
<gene>
    <name evidence="2" type="ORF">CC78DRAFT_610989</name>
</gene>
<evidence type="ECO:0000256" key="1">
    <source>
        <dbReference type="SAM" id="MobiDB-lite"/>
    </source>
</evidence>
<accession>A0A9P4ND58</accession>